<feature type="transmembrane region" description="Helical" evidence="15">
    <location>
        <begin position="7"/>
        <end position="27"/>
    </location>
</feature>
<evidence type="ECO:0000256" key="12">
    <source>
        <dbReference type="ARBA" id="ARBA00023136"/>
    </source>
</evidence>
<evidence type="ECO:0000256" key="3">
    <source>
        <dbReference type="ARBA" id="ARBA00004840"/>
    </source>
</evidence>
<dbReference type="InterPro" id="IPR002659">
    <property type="entry name" value="Glyco_trans_31"/>
</dbReference>
<evidence type="ECO:0000256" key="5">
    <source>
        <dbReference type="ARBA" id="ARBA00008661"/>
    </source>
</evidence>
<dbReference type="AlphaFoldDB" id="A0AAN9Y432"/>
<dbReference type="Gene3D" id="3.90.550.50">
    <property type="match status" value="1"/>
</dbReference>
<dbReference type="Proteomes" id="UP001367676">
    <property type="component" value="Unassembled WGS sequence"/>
</dbReference>
<evidence type="ECO:0000256" key="11">
    <source>
        <dbReference type="ARBA" id="ARBA00023034"/>
    </source>
</evidence>
<dbReference type="Pfam" id="PF01762">
    <property type="entry name" value="Galactosyl_T"/>
    <property type="match status" value="1"/>
</dbReference>
<dbReference type="EC" id="2.4.1.-" evidence="15"/>
<protein>
    <recommendedName>
        <fullName evidence="15">Hexosyltransferase</fullName>
        <ecNumber evidence="15">2.4.1.-</ecNumber>
    </recommendedName>
</protein>
<evidence type="ECO:0000256" key="14">
    <source>
        <dbReference type="ARBA" id="ARBA00023211"/>
    </source>
</evidence>
<evidence type="ECO:0000256" key="7">
    <source>
        <dbReference type="ARBA" id="ARBA00022679"/>
    </source>
</evidence>
<dbReference type="EMBL" id="JBBCAQ010000027">
    <property type="protein sequence ID" value="KAK7586037.1"/>
    <property type="molecule type" value="Genomic_DNA"/>
</dbReference>
<evidence type="ECO:0000256" key="9">
    <source>
        <dbReference type="ARBA" id="ARBA00022968"/>
    </source>
</evidence>
<evidence type="ECO:0000256" key="2">
    <source>
        <dbReference type="ARBA" id="ARBA00004323"/>
    </source>
</evidence>
<name>A0AAN9Y432_9HEMI</name>
<dbReference type="PANTHER" id="PTHR11214">
    <property type="entry name" value="BETA-1,3-N-ACETYLGLUCOSAMINYLTRANSFERASE"/>
    <property type="match status" value="1"/>
</dbReference>
<proteinExistence type="inferred from homology"/>
<organism evidence="16 17">
    <name type="scientific">Parthenolecanium corni</name>
    <dbReference type="NCBI Taxonomy" id="536013"/>
    <lineage>
        <taxon>Eukaryota</taxon>
        <taxon>Metazoa</taxon>
        <taxon>Ecdysozoa</taxon>
        <taxon>Arthropoda</taxon>
        <taxon>Hexapoda</taxon>
        <taxon>Insecta</taxon>
        <taxon>Pterygota</taxon>
        <taxon>Neoptera</taxon>
        <taxon>Paraneoptera</taxon>
        <taxon>Hemiptera</taxon>
        <taxon>Sternorrhyncha</taxon>
        <taxon>Coccoidea</taxon>
        <taxon>Coccidae</taxon>
        <taxon>Parthenolecanium</taxon>
    </lineage>
</organism>
<comment type="subcellular location">
    <subcellularLocation>
        <location evidence="2 15">Golgi apparatus membrane</location>
        <topology evidence="2 15">Single-pass type II membrane protein</topology>
    </subcellularLocation>
</comment>
<keyword evidence="10 15" id="KW-1133">Transmembrane helix</keyword>
<evidence type="ECO:0000256" key="10">
    <source>
        <dbReference type="ARBA" id="ARBA00022989"/>
    </source>
</evidence>
<keyword evidence="12 15" id="KW-0472">Membrane</keyword>
<evidence type="ECO:0000256" key="1">
    <source>
        <dbReference type="ARBA" id="ARBA00001936"/>
    </source>
</evidence>
<evidence type="ECO:0000256" key="13">
    <source>
        <dbReference type="ARBA" id="ARBA00023180"/>
    </source>
</evidence>
<dbReference type="GO" id="GO:0047220">
    <property type="term" value="F:galactosylxylosylprotein 3-beta-galactosyltransferase activity"/>
    <property type="evidence" value="ECO:0007669"/>
    <property type="project" value="UniProtKB-ARBA"/>
</dbReference>
<evidence type="ECO:0000313" key="17">
    <source>
        <dbReference type="Proteomes" id="UP001367676"/>
    </source>
</evidence>
<comment type="pathway">
    <text evidence="3">Glycan metabolism; chondroitin sulfate biosynthesis.</text>
</comment>
<comment type="caution">
    <text evidence="16">The sequence shown here is derived from an EMBL/GenBank/DDBJ whole genome shotgun (WGS) entry which is preliminary data.</text>
</comment>
<evidence type="ECO:0000256" key="15">
    <source>
        <dbReference type="RuleBase" id="RU363063"/>
    </source>
</evidence>
<keyword evidence="6 15" id="KW-0328">Glycosyltransferase</keyword>
<dbReference type="PANTHER" id="PTHR11214:SF3">
    <property type="entry name" value="BETA-1,3-GALACTOSYLTRANSFERASE 6"/>
    <property type="match status" value="1"/>
</dbReference>
<comment type="pathway">
    <text evidence="4">Glycan metabolism; heparan sulfate biosynthesis.</text>
</comment>
<comment type="similarity">
    <text evidence="5 15">Belongs to the glycosyltransferase 31 family.</text>
</comment>
<keyword evidence="8 15" id="KW-0812">Transmembrane</keyword>
<dbReference type="FunFam" id="3.90.550.50:FF:000018">
    <property type="entry name" value="Hexosyltransferase"/>
    <property type="match status" value="1"/>
</dbReference>
<keyword evidence="13" id="KW-0325">Glycoprotein</keyword>
<evidence type="ECO:0000256" key="6">
    <source>
        <dbReference type="ARBA" id="ARBA00022676"/>
    </source>
</evidence>
<dbReference type="GO" id="GO:0006493">
    <property type="term" value="P:protein O-linked glycosylation"/>
    <property type="evidence" value="ECO:0007669"/>
    <property type="project" value="TreeGrafter"/>
</dbReference>
<keyword evidence="7" id="KW-0808">Transferase</keyword>
<keyword evidence="17" id="KW-1185">Reference proteome</keyword>
<reference evidence="16 17" key="1">
    <citation type="submission" date="2024-03" db="EMBL/GenBank/DDBJ databases">
        <title>Adaptation during the transition from Ophiocordyceps entomopathogen to insect associate is accompanied by gene loss and intensified selection.</title>
        <authorList>
            <person name="Ward C.M."/>
            <person name="Onetto C.A."/>
            <person name="Borneman A.R."/>
        </authorList>
    </citation>
    <scope>NUCLEOTIDE SEQUENCE [LARGE SCALE GENOMIC DNA]</scope>
    <source>
        <strain evidence="16">AWRI1</strain>
        <tissue evidence="16">Single Adult Female</tissue>
    </source>
</reference>
<comment type="cofactor">
    <cofactor evidence="1">
        <name>Mn(2+)</name>
        <dbReference type="ChEBI" id="CHEBI:29035"/>
    </cofactor>
</comment>
<dbReference type="GO" id="GO:0006024">
    <property type="term" value="P:glycosaminoglycan biosynthetic process"/>
    <property type="evidence" value="ECO:0007669"/>
    <property type="project" value="UniProtKB-ARBA"/>
</dbReference>
<evidence type="ECO:0000313" key="16">
    <source>
        <dbReference type="EMBL" id="KAK7586037.1"/>
    </source>
</evidence>
<dbReference type="GO" id="GO:0000139">
    <property type="term" value="C:Golgi membrane"/>
    <property type="evidence" value="ECO:0007669"/>
    <property type="project" value="UniProtKB-SubCell"/>
</dbReference>
<evidence type="ECO:0000256" key="8">
    <source>
        <dbReference type="ARBA" id="ARBA00022692"/>
    </source>
</evidence>
<sequence length="314" mass="36630">MKKTLKWCYICCLILLFISTWSIFINLDKFYLKDSSRHELQKRETFLLVLITSSVQHSGKRKAIRNSWLKLNSPLSKHIFVVGRKGSQDDEAILLSESSEFGDLLILPSTKDDYNTLSEKVLRAFVHISSTWTFKFLLKCDDDSFVRTPDIVHELSTRFAKTKNLYWGFFNGNARVKRNGRWRETKWILCDRYLPYALGGGYVLSHSMVNFIARNHHDLNIYQTEDVSVGTWLAPVNVTRIHDPRFDTEYLPRGCSNTYLITHKRTEADMLFFYNNIVNTGKLCDTEFKLRASYLYDWNVEPSKCCSRTNASIP</sequence>
<evidence type="ECO:0000256" key="4">
    <source>
        <dbReference type="ARBA" id="ARBA00005093"/>
    </source>
</evidence>
<keyword evidence="9 15" id="KW-0735">Signal-anchor</keyword>
<accession>A0AAN9Y432</accession>
<gene>
    <name evidence="16" type="ORF">V9T40_003913</name>
</gene>
<keyword evidence="14" id="KW-0464">Manganese</keyword>
<keyword evidence="11 15" id="KW-0333">Golgi apparatus</keyword>